<feature type="coiled-coil region" evidence="1">
    <location>
        <begin position="368"/>
        <end position="414"/>
    </location>
</feature>
<dbReference type="PANTHER" id="PTHR38032">
    <property type="entry name" value="POLYMERASE-RELATED"/>
    <property type="match status" value="1"/>
</dbReference>
<evidence type="ECO:0000256" key="1">
    <source>
        <dbReference type="SAM" id="Coils"/>
    </source>
</evidence>
<accession>A0A098R112</accession>
<organism evidence="3 4">
    <name type="scientific">Spirochaeta lutea</name>
    <dbReference type="NCBI Taxonomy" id="1480694"/>
    <lineage>
        <taxon>Bacteria</taxon>
        <taxon>Pseudomonadati</taxon>
        <taxon>Spirochaetota</taxon>
        <taxon>Spirochaetia</taxon>
        <taxon>Spirochaetales</taxon>
        <taxon>Spirochaetaceae</taxon>
        <taxon>Spirochaeta</taxon>
    </lineage>
</organism>
<gene>
    <name evidence="3" type="ORF">DC28_03510</name>
</gene>
<dbReference type="InterPro" id="IPR005646">
    <property type="entry name" value="FapA"/>
</dbReference>
<dbReference type="Proteomes" id="UP000029692">
    <property type="component" value="Unassembled WGS sequence"/>
</dbReference>
<dbReference type="Pfam" id="PF20250">
    <property type="entry name" value="FapA_N"/>
    <property type="match status" value="2"/>
</dbReference>
<reference evidence="3 4" key="1">
    <citation type="submission" date="2014-05" db="EMBL/GenBank/DDBJ databases">
        <title>De novo Genome Sequence of Spirocheata sp.</title>
        <authorList>
            <person name="Shivani Y."/>
            <person name="Subhash Y."/>
            <person name="Tushar L."/>
            <person name="Sasikala C."/>
            <person name="Ramana C.V."/>
        </authorList>
    </citation>
    <scope>NUCLEOTIDE SEQUENCE [LARGE SCALE GENOMIC DNA]</scope>
    <source>
        <strain evidence="3 4">JC230</strain>
    </source>
</reference>
<dbReference type="InterPro" id="IPR046866">
    <property type="entry name" value="FapA_N"/>
</dbReference>
<dbReference type="STRING" id="1480694.DC28_03510"/>
<keyword evidence="1" id="KW-0175">Coiled coil</keyword>
<evidence type="ECO:0000313" key="4">
    <source>
        <dbReference type="Proteomes" id="UP000029692"/>
    </source>
</evidence>
<feature type="domain" description="Flagellar Assembly Protein A N-terminal region" evidence="2">
    <location>
        <begin position="122"/>
        <end position="198"/>
    </location>
</feature>
<proteinExistence type="predicted"/>
<evidence type="ECO:0000259" key="2">
    <source>
        <dbReference type="Pfam" id="PF20250"/>
    </source>
</evidence>
<dbReference type="Pfam" id="PF03961">
    <property type="entry name" value="FapA"/>
    <property type="match status" value="1"/>
</dbReference>
<dbReference type="InterPro" id="IPR046865">
    <property type="entry name" value="FapA_b_solenoid"/>
</dbReference>
<dbReference type="PANTHER" id="PTHR38032:SF1">
    <property type="entry name" value="RNA-BINDING PROTEIN KHPB N-TERMINAL DOMAIN-CONTAINING PROTEIN"/>
    <property type="match status" value="1"/>
</dbReference>
<protein>
    <recommendedName>
        <fullName evidence="2">Flagellar Assembly Protein A N-terminal region domain-containing protein</fullName>
    </recommendedName>
</protein>
<name>A0A098R112_9SPIO</name>
<comment type="caution">
    <text evidence="3">The sequence shown here is derived from an EMBL/GenBank/DDBJ whole genome shotgun (WGS) entry which is preliminary data.</text>
</comment>
<dbReference type="RefSeq" id="WP_037545961.1">
    <property type="nucleotide sequence ID" value="NZ_JNUP01000027.1"/>
</dbReference>
<sequence>MFNPGYIQVSLSEDEMTASITLRRAPDGTGLEMEQVQEVLSIEGVQHGVDWTALRDALYRSAQGETVKDVVIARGTPPRQEVPPGYLYAPQFRHLDPVFRQILPHNAPDAEEPEFQPPPGQVDDHGRIDYKERNTIPLVHAGQLLAIMRPQRSGRMGTTVRGEMVAYETKQLTVLEPGENTRIEDNKVYSEADGRFVWDRQNFGVDTTLELSDDIGYKTGNIRFPGDLVLRGGIKDRFSLWVGGDLIAEKTLQVYDIFVGKNLEAREGLIGRGGRLRVRGDGTVKFIEHCTVDILGSLFLQGGALTSRISVAGSVIGPEHAKIVGGELIAGGSMEVHEVGNSMGVHTRIELGVNFVMKRTLEHHQGQIQKLAMERQTVSRRLKSLRSRKLQAYYQSITEQELALNQKIAELLEQIQPNTEAVLKVHGTLHPGVVVSIAGQDYSVETPQSRCQIHLDQSQGVITLGRL</sequence>
<dbReference type="OrthoDB" id="9816426at2"/>
<dbReference type="AlphaFoldDB" id="A0A098R112"/>
<dbReference type="EMBL" id="JNUP01000027">
    <property type="protein sequence ID" value="KGE73461.1"/>
    <property type="molecule type" value="Genomic_DNA"/>
</dbReference>
<dbReference type="eggNOG" id="COG1315">
    <property type="taxonomic scope" value="Bacteria"/>
</dbReference>
<keyword evidence="4" id="KW-1185">Reference proteome</keyword>
<evidence type="ECO:0000313" key="3">
    <source>
        <dbReference type="EMBL" id="KGE73461.1"/>
    </source>
</evidence>
<feature type="domain" description="Flagellar Assembly Protein A N-terminal region" evidence="2">
    <location>
        <begin position="7"/>
        <end position="81"/>
    </location>
</feature>